<dbReference type="EMBL" id="CAUYUJ010010180">
    <property type="protein sequence ID" value="CAK0828732.1"/>
    <property type="molecule type" value="Genomic_DNA"/>
</dbReference>
<evidence type="ECO:0000256" key="1">
    <source>
        <dbReference type="SAM" id="Coils"/>
    </source>
</evidence>
<organism evidence="2 3">
    <name type="scientific">Prorocentrum cordatum</name>
    <dbReference type="NCBI Taxonomy" id="2364126"/>
    <lineage>
        <taxon>Eukaryota</taxon>
        <taxon>Sar</taxon>
        <taxon>Alveolata</taxon>
        <taxon>Dinophyceae</taxon>
        <taxon>Prorocentrales</taxon>
        <taxon>Prorocentraceae</taxon>
        <taxon>Prorocentrum</taxon>
    </lineage>
</organism>
<sequence>MNHIWVESWTLDQACLASGCAALGPARAQLDEALALLGEDSGQRALEVEEVDAVREASEVKARLELLEARVGRLRKAARAAKEAEEGDSDDDW</sequence>
<evidence type="ECO:0000313" key="2">
    <source>
        <dbReference type="EMBL" id="CAK0828732.1"/>
    </source>
</evidence>
<accession>A0ABN9S9Z2</accession>
<evidence type="ECO:0000313" key="3">
    <source>
        <dbReference type="Proteomes" id="UP001189429"/>
    </source>
</evidence>
<reference evidence="2" key="1">
    <citation type="submission" date="2023-10" db="EMBL/GenBank/DDBJ databases">
        <authorList>
            <person name="Chen Y."/>
            <person name="Shah S."/>
            <person name="Dougan E. K."/>
            <person name="Thang M."/>
            <person name="Chan C."/>
        </authorList>
    </citation>
    <scope>NUCLEOTIDE SEQUENCE [LARGE SCALE GENOMIC DNA]</scope>
</reference>
<keyword evidence="1" id="KW-0175">Coiled coil</keyword>
<name>A0ABN9S9Z2_9DINO</name>
<proteinExistence type="predicted"/>
<comment type="caution">
    <text evidence="2">The sequence shown here is derived from an EMBL/GenBank/DDBJ whole genome shotgun (WGS) entry which is preliminary data.</text>
</comment>
<gene>
    <name evidence="2" type="ORF">PCOR1329_LOCUS27880</name>
</gene>
<feature type="coiled-coil region" evidence="1">
    <location>
        <begin position="57"/>
        <end position="84"/>
    </location>
</feature>
<keyword evidence="3" id="KW-1185">Reference proteome</keyword>
<dbReference type="Proteomes" id="UP001189429">
    <property type="component" value="Unassembled WGS sequence"/>
</dbReference>
<protein>
    <submittedName>
        <fullName evidence="2">Uncharacterized protein</fullName>
    </submittedName>
</protein>